<accession>A0A2K1PX23</accession>
<protein>
    <submittedName>
        <fullName evidence="2">Uncharacterized protein</fullName>
    </submittedName>
</protein>
<proteinExistence type="predicted"/>
<sequence>MALTTRLCGLCDLRMHSMTKASRTERSFRYIQSVRALHDLLLAHSSDLAVIDSRIMKSCQSQGMLAKLDAPDLSIHGMSLNTLKTVSDNHLSGGFLELDRLRRLVARNRKSRKPIVRDGDAPSATPARSEMADLRNQRQSLINSCAFMADQYNDLLSIYRRTLDRLERGRAEPANERRLLEGHLSRFRGPKGQPMVLVDTTDKLDSDDAT</sequence>
<name>A0A2K1PX23_9GAMM</name>
<organism evidence="2 3">
    <name type="scientific">Solilutibacter silvestris</name>
    <dbReference type="NCBI Taxonomy" id="1645665"/>
    <lineage>
        <taxon>Bacteria</taxon>
        <taxon>Pseudomonadati</taxon>
        <taxon>Pseudomonadota</taxon>
        <taxon>Gammaproteobacteria</taxon>
        <taxon>Lysobacterales</taxon>
        <taxon>Lysobacteraceae</taxon>
        <taxon>Solilutibacter</taxon>
    </lineage>
</organism>
<keyword evidence="3" id="KW-1185">Reference proteome</keyword>
<feature type="region of interest" description="Disordered" evidence="1">
    <location>
        <begin position="186"/>
        <end position="210"/>
    </location>
</feature>
<dbReference type="AlphaFoldDB" id="A0A2K1PX23"/>
<evidence type="ECO:0000313" key="3">
    <source>
        <dbReference type="Proteomes" id="UP000236220"/>
    </source>
</evidence>
<gene>
    <name evidence="2" type="ORF">Lysil_1514</name>
</gene>
<comment type="caution">
    <text evidence="2">The sequence shown here is derived from an EMBL/GenBank/DDBJ whole genome shotgun (WGS) entry which is preliminary data.</text>
</comment>
<reference evidence="2 3" key="1">
    <citation type="submission" date="2017-08" db="EMBL/GenBank/DDBJ databases">
        <title>Lysobacter sylvestris genome.</title>
        <authorList>
            <person name="Zhang D.-C."/>
            <person name="Albuquerque L."/>
            <person name="Franca L."/>
            <person name="Froufe H.J.C."/>
            <person name="Barroso C."/>
            <person name="Egas C."/>
            <person name="Da Costa M."/>
            <person name="Margesin R."/>
        </authorList>
    </citation>
    <scope>NUCLEOTIDE SEQUENCE [LARGE SCALE GENOMIC DNA]</scope>
    <source>
        <strain evidence="2 3">AM20-91</strain>
    </source>
</reference>
<dbReference type="Proteomes" id="UP000236220">
    <property type="component" value="Unassembled WGS sequence"/>
</dbReference>
<evidence type="ECO:0000313" key="2">
    <source>
        <dbReference type="EMBL" id="PNS07338.1"/>
    </source>
</evidence>
<dbReference type="EMBL" id="NPZB01000002">
    <property type="protein sequence ID" value="PNS07338.1"/>
    <property type="molecule type" value="Genomic_DNA"/>
</dbReference>
<feature type="compositionally biased region" description="Basic and acidic residues" evidence="1">
    <location>
        <begin position="200"/>
        <end position="210"/>
    </location>
</feature>
<evidence type="ECO:0000256" key="1">
    <source>
        <dbReference type="SAM" id="MobiDB-lite"/>
    </source>
</evidence>